<sequence>MNNVKSPYLDLQPLKEDTKNNKDIYVKLIELFLMSIDEYIEVMDKELNTLNWPKLFSVTHKMISSIRMFGASGLEPIMLELECDFRDQNNLERIHKHVNSTLNIFNQVKKELQTELKLIENDET</sequence>
<feature type="domain" description="HPt" evidence="2">
    <location>
        <begin position="21"/>
        <end position="119"/>
    </location>
</feature>
<dbReference type="Proteomes" id="UP001302486">
    <property type="component" value="Chromosome"/>
</dbReference>
<dbReference type="KEGG" id="hws:RNZ46_12345"/>
<dbReference type="InterPro" id="IPR036641">
    <property type="entry name" value="HPT_dom_sf"/>
</dbReference>
<evidence type="ECO:0000313" key="3">
    <source>
        <dbReference type="EMBL" id="WOD42778.1"/>
    </source>
</evidence>
<organism evidence="3 4">
    <name type="scientific">Hwangdonia lutea</name>
    <dbReference type="NCBI Taxonomy" id="3075823"/>
    <lineage>
        <taxon>Bacteria</taxon>
        <taxon>Pseudomonadati</taxon>
        <taxon>Bacteroidota</taxon>
        <taxon>Flavobacteriia</taxon>
        <taxon>Flavobacteriales</taxon>
        <taxon>Flavobacteriaceae</taxon>
        <taxon>Hwangdonia</taxon>
    </lineage>
</organism>
<dbReference type="PROSITE" id="PS50894">
    <property type="entry name" value="HPT"/>
    <property type="match status" value="1"/>
</dbReference>
<proteinExistence type="predicted"/>
<gene>
    <name evidence="3" type="ORF">RNZ46_12345</name>
</gene>
<keyword evidence="1" id="KW-0597">Phosphoprotein</keyword>
<dbReference type="AlphaFoldDB" id="A0AA97HQJ1"/>
<accession>A0AA97HQJ1</accession>
<feature type="modified residue" description="Phosphohistidine" evidence="1">
    <location>
        <position position="60"/>
    </location>
</feature>
<dbReference type="InterPro" id="IPR008207">
    <property type="entry name" value="Sig_transdc_His_kin_Hpt_dom"/>
</dbReference>
<dbReference type="SUPFAM" id="SSF47226">
    <property type="entry name" value="Histidine-containing phosphotransfer domain, HPT domain"/>
    <property type="match status" value="1"/>
</dbReference>
<dbReference type="Gene3D" id="1.20.120.160">
    <property type="entry name" value="HPT domain"/>
    <property type="match status" value="1"/>
</dbReference>
<dbReference type="Pfam" id="PF01627">
    <property type="entry name" value="Hpt"/>
    <property type="match status" value="1"/>
</dbReference>
<dbReference type="EMBL" id="CP136521">
    <property type="protein sequence ID" value="WOD42778.1"/>
    <property type="molecule type" value="Genomic_DNA"/>
</dbReference>
<dbReference type="RefSeq" id="WP_316982469.1">
    <property type="nucleotide sequence ID" value="NZ_CP136521.1"/>
</dbReference>
<evidence type="ECO:0000256" key="1">
    <source>
        <dbReference type="PROSITE-ProRule" id="PRU00110"/>
    </source>
</evidence>
<reference evidence="4" key="1">
    <citation type="submission" date="2024-06" db="EMBL/GenBank/DDBJ databases">
        <title>Hwangdonia haimaensis gen. nov., sp. nov., a member of the family Flavobacteriaceae isolated from the haima cold seep.</title>
        <authorList>
            <person name="Li J."/>
        </authorList>
    </citation>
    <scope>NUCLEOTIDE SEQUENCE [LARGE SCALE GENOMIC DNA]</scope>
    <source>
        <strain evidence="4">SCSIO 19198</strain>
    </source>
</reference>
<dbReference type="GO" id="GO:0000160">
    <property type="term" value="P:phosphorelay signal transduction system"/>
    <property type="evidence" value="ECO:0007669"/>
    <property type="project" value="InterPro"/>
</dbReference>
<name>A0AA97HQJ1_9FLAO</name>
<evidence type="ECO:0000259" key="2">
    <source>
        <dbReference type="PROSITE" id="PS50894"/>
    </source>
</evidence>
<dbReference type="GO" id="GO:0004672">
    <property type="term" value="F:protein kinase activity"/>
    <property type="evidence" value="ECO:0007669"/>
    <property type="project" value="UniProtKB-ARBA"/>
</dbReference>
<keyword evidence="4" id="KW-1185">Reference proteome</keyword>
<evidence type="ECO:0000313" key="4">
    <source>
        <dbReference type="Proteomes" id="UP001302486"/>
    </source>
</evidence>
<protein>
    <submittedName>
        <fullName evidence="3">Hpt domain-containing protein</fullName>
    </submittedName>
</protein>